<feature type="binding site" evidence="2">
    <location>
        <position position="161"/>
    </location>
    <ligand>
        <name>ATP</name>
        <dbReference type="ChEBI" id="CHEBI:30616"/>
    </ligand>
</feature>
<dbReference type="InterPro" id="IPR035107">
    <property type="entry name" value="tRNA_thiolation_TtcA_Ctu1"/>
</dbReference>
<dbReference type="Pfam" id="PF01171">
    <property type="entry name" value="ATP_bind_3"/>
    <property type="match status" value="1"/>
</dbReference>
<feature type="domain" description="tRNA(Ile)-lysidine/2-thiocytidine synthase N-terminal" evidence="3">
    <location>
        <begin position="50"/>
        <end position="181"/>
    </location>
</feature>
<dbReference type="InterPro" id="IPR011063">
    <property type="entry name" value="TilS/TtcA_N"/>
</dbReference>
<evidence type="ECO:0000256" key="2">
    <source>
        <dbReference type="PIRSR" id="PIRSR004976-51"/>
    </source>
</evidence>
<evidence type="ECO:0000259" key="3">
    <source>
        <dbReference type="Pfam" id="PF01171"/>
    </source>
</evidence>
<organism evidence="5 6">
    <name type="scientific">Methanomethylophilus alvi</name>
    <dbReference type="NCBI Taxonomy" id="1291540"/>
    <lineage>
        <taxon>Archaea</taxon>
        <taxon>Methanobacteriati</taxon>
        <taxon>Thermoplasmatota</taxon>
        <taxon>Thermoplasmata</taxon>
        <taxon>Methanomassiliicoccales</taxon>
        <taxon>Methanomethylophilaceae</taxon>
        <taxon>Methanomethylophilus</taxon>
    </lineage>
</organism>
<keyword evidence="1" id="KW-0808">Transferase</keyword>
<evidence type="ECO:0000256" key="1">
    <source>
        <dbReference type="ARBA" id="ARBA00022679"/>
    </source>
</evidence>
<feature type="binding site" evidence="2">
    <location>
        <position position="166"/>
    </location>
    <ligand>
        <name>ATP</name>
        <dbReference type="ChEBI" id="CHEBI:30616"/>
    </ligand>
</feature>
<dbReference type="GO" id="GO:0016740">
    <property type="term" value="F:transferase activity"/>
    <property type="evidence" value="ECO:0007669"/>
    <property type="project" value="UniProtKB-KW"/>
</dbReference>
<evidence type="ECO:0000313" key="6">
    <source>
        <dbReference type="Proteomes" id="UP000273278"/>
    </source>
</evidence>
<evidence type="ECO:0000313" key="5">
    <source>
        <dbReference type="EMBL" id="AYQ55178.1"/>
    </source>
</evidence>
<dbReference type="Gene3D" id="3.40.50.620">
    <property type="entry name" value="HUPs"/>
    <property type="match status" value="1"/>
</dbReference>
<reference evidence="5 6" key="1">
    <citation type="submission" date="2016-10" db="EMBL/GenBank/DDBJ databases">
        <title>Complete genome of the TMA-utilizing, human hosted archaeon Methanomethylophilus alvus Gen. nov, sp. nov., strain Mx-05, derived from a pure culture.</title>
        <authorList>
            <person name="Brugere J.-F."/>
            <person name="Ben Hania W."/>
            <person name="Chaudhary P.P."/>
            <person name="Gaci N."/>
            <person name="Borrel G."/>
            <person name="Cao Van Tuat L."/>
            <person name="Fardeau M.-L."/>
            <person name="Harris H.M.B."/>
            <person name="O'Toole P.W."/>
            <person name="Ollivier B."/>
        </authorList>
    </citation>
    <scope>NUCLEOTIDE SEQUENCE [LARGE SCALE GENOMIC DNA]</scope>
    <source>
        <strain evidence="5 6">Mx-05</strain>
    </source>
</reference>
<dbReference type="InterPro" id="IPR054306">
    <property type="entry name" value="TtuA-like_LIM_N"/>
</dbReference>
<dbReference type="EMBL" id="CP017686">
    <property type="protein sequence ID" value="AYQ55178.1"/>
    <property type="molecule type" value="Genomic_DNA"/>
</dbReference>
<dbReference type="InterPro" id="IPR000541">
    <property type="entry name" value="Ncs6/Tuc1/Ctu1"/>
</dbReference>
<name>A0A3G3IHM3_9ARCH</name>
<sequence length="307" mass="34809">MKCDLCGNDAVTFVRYNGTHLCSEHFIDYVERRVKKEIRKEISLYKGDTVGVAVSGGKDSMVTLSILHSLFNERNGIRLVCISIDEGIDGYRPPSLDIVRRFCSEESIEYRERSFSELGLSMDEVAPVSGSSSPCTYCGVFRRKLMNDEARKVGAKYLATGHNLDDIAQSVMMNIVRGDIERLARLGPHTNIRPGLIPRFYPLRLIPEKESLLYSIVKDIPHWDGECPYWQAALRNEYRDLVDGLEDRSPGSKFSIVSSYDKLKPMLTQTYSPVTELKFCSCGEPCNGSRCKACEYEDYLIKRIRGL</sequence>
<dbReference type="GO" id="GO:0005524">
    <property type="term" value="F:ATP binding"/>
    <property type="evidence" value="ECO:0007669"/>
    <property type="project" value="UniProtKB-KW"/>
</dbReference>
<dbReference type="SUPFAM" id="SSF52402">
    <property type="entry name" value="Adenine nucleotide alpha hydrolases-like"/>
    <property type="match status" value="1"/>
</dbReference>
<dbReference type="GO" id="GO:0002144">
    <property type="term" value="C:cytosolic tRNA wobble base thiouridylase complex"/>
    <property type="evidence" value="ECO:0007669"/>
    <property type="project" value="TreeGrafter"/>
</dbReference>
<dbReference type="Proteomes" id="UP000273278">
    <property type="component" value="Chromosome"/>
</dbReference>
<dbReference type="NCBIfam" id="TIGR00269">
    <property type="entry name" value="TIGR00269 family protein"/>
    <property type="match status" value="1"/>
</dbReference>
<protein>
    <submittedName>
        <fullName evidence="5">TIGR00269 family protein</fullName>
    </submittedName>
</protein>
<keyword evidence="2" id="KW-0547">Nucleotide-binding</keyword>
<dbReference type="PANTHER" id="PTHR11807">
    <property type="entry name" value="ATPASES OF THE PP SUPERFAMILY-RELATED"/>
    <property type="match status" value="1"/>
</dbReference>
<dbReference type="AlphaFoldDB" id="A0A3G3IHM3"/>
<dbReference type="GeneID" id="41321817"/>
<feature type="binding site" evidence="2">
    <location>
        <begin position="53"/>
        <end position="55"/>
    </location>
    <ligand>
        <name>ATP</name>
        <dbReference type="ChEBI" id="CHEBI:30616"/>
    </ligand>
</feature>
<dbReference type="GO" id="GO:0000049">
    <property type="term" value="F:tRNA binding"/>
    <property type="evidence" value="ECO:0007669"/>
    <property type="project" value="InterPro"/>
</dbReference>
<dbReference type="GO" id="GO:0002143">
    <property type="term" value="P:tRNA wobble position uridine thiolation"/>
    <property type="evidence" value="ECO:0007669"/>
    <property type="project" value="TreeGrafter"/>
</dbReference>
<dbReference type="PIRSF" id="PIRSF004976">
    <property type="entry name" value="ATPase_YdaO"/>
    <property type="match status" value="1"/>
</dbReference>
<feature type="binding site" evidence="2">
    <location>
        <position position="59"/>
    </location>
    <ligand>
        <name>ATP</name>
        <dbReference type="ChEBI" id="CHEBI:30616"/>
    </ligand>
</feature>
<evidence type="ECO:0000259" key="4">
    <source>
        <dbReference type="Pfam" id="PF22082"/>
    </source>
</evidence>
<dbReference type="RefSeq" id="WP_015504921.1">
    <property type="nucleotide sequence ID" value="NZ_CAYARL010000026.1"/>
</dbReference>
<dbReference type="PANTHER" id="PTHR11807:SF12">
    <property type="entry name" value="CYTOPLASMIC TRNA 2-THIOLATION PROTEIN 1"/>
    <property type="match status" value="1"/>
</dbReference>
<proteinExistence type="predicted"/>
<feature type="binding site" evidence="2">
    <location>
        <position position="84"/>
    </location>
    <ligand>
        <name>ATP</name>
        <dbReference type="ChEBI" id="CHEBI:30616"/>
    </ligand>
</feature>
<gene>
    <name evidence="5" type="ORF">BKD89_05085</name>
</gene>
<dbReference type="Pfam" id="PF22082">
    <property type="entry name" value="TtuA_LIM_N"/>
    <property type="match status" value="1"/>
</dbReference>
<dbReference type="OMA" id="IGHNLDD"/>
<dbReference type="InterPro" id="IPR014729">
    <property type="entry name" value="Rossmann-like_a/b/a_fold"/>
</dbReference>
<accession>A0A3G3IHM3</accession>
<feature type="domain" description="2-thiouridine synthetase TtuA-like N-terminal LIM" evidence="4">
    <location>
        <begin position="2"/>
        <end position="27"/>
    </location>
</feature>
<keyword evidence="2" id="KW-0067">ATP-binding</keyword>